<dbReference type="EMBL" id="JAEQMG010000187">
    <property type="protein sequence ID" value="MBK6090215.1"/>
    <property type="molecule type" value="Genomic_DNA"/>
</dbReference>
<dbReference type="SUPFAM" id="SSF53474">
    <property type="entry name" value="alpha/beta-Hydrolases"/>
    <property type="match status" value="1"/>
</dbReference>
<dbReference type="PANTHER" id="PTHR12277:SF81">
    <property type="entry name" value="PROTEIN ABHD13"/>
    <property type="match status" value="1"/>
</dbReference>
<reference evidence="1" key="1">
    <citation type="submission" date="2021-01" db="EMBL/GenBank/DDBJ databases">
        <title>Genome public.</title>
        <authorList>
            <person name="Liu C."/>
            <person name="Sun Q."/>
        </authorList>
    </citation>
    <scope>NUCLEOTIDE SEQUENCE</scope>
    <source>
        <strain evidence="1">M6</strain>
    </source>
</reference>
<dbReference type="GO" id="GO:0016787">
    <property type="term" value="F:hydrolase activity"/>
    <property type="evidence" value="ECO:0007669"/>
    <property type="project" value="UniProtKB-KW"/>
</dbReference>
<keyword evidence="2" id="KW-1185">Reference proteome</keyword>
<sequence>MQTISYSFYKGDRKLQQVTFQPERIQIDDGLIGYGYALEQESNNVILCFGGSMYVAYNTVGMYAGYYDCPFLSVDYYGTQESTGRMNLQTMQKSAEALYDYAAMRYPGKEIIVMGHSYGCGMAAYLAGIRNCSQLFLLSGYRTSADMYNRILPFYWGPLQAFIKNNIHVDQYAAKTTCPVTVIGSDADTTLPAELQGKLAECYADAELKIFSGIEHEDYLTSAEVIQFIKQNI</sequence>
<dbReference type="Gene3D" id="3.40.50.1820">
    <property type="entry name" value="alpha/beta hydrolase"/>
    <property type="match status" value="1"/>
</dbReference>
<dbReference type="PANTHER" id="PTHR12277">
    <property type="entry name" value="ALPHA/BETA HYDROLASE DOMAIN-CONTAINING PROTEIN"/>
    <property type="match status" value="1"/>
</dbReference>
<dbReference type="AlphaFoldDB" id="A0A934WUM0"/>
<proteinExistence type="predicted"/>
<name>A0A934WUM0_9FIRM</name>
<evidence type="ECO:0000313" key="1">
    <source>
        <dbReference type="EMBL" id="MBK6090215.1"/>
    </source>
</evidence>
<comment type="caution">
    <text evidence="1">The sequence shown here is derived from an EMBL/GenBank/DDBJ whole genome shotgun (WGS) entry which is preliminary data.</text>
</comment>
<protein>
    <submittedName>
        <fullName evidence="1">Alpha/beta hydrolase</fullName>
    </submittedName>
</protein>
<gene>
    <name evidence="1" type="ORF">JKK62_16455</name>
</gene>
<dbReference type="Proteomes" id="UP000633365">
    <property type="component" value="Unassembled WGS sequence"/>
</dbReference>
<accession>A0A934WUM0</accession>
<keyword evidence="1" id="KW-0378">Hydrolase</keyword>
<dbReference type="InterPro" id="IPR029058">
    <property type="entry name" value="AB_hydrolase_fold"/>
</dbReference>
<evidence type="ECO:0000313" key="2">
    <source>
        <dbReference type="Proteomes" id="UP000633365"/>
    </source>
</evidence>
<organism evidence="1 2">
    <name type="scientific">Ruminococcus difficilis</name>
    <dbReference type="NCBI Taxonomy" id="2763069"/>
    <lineage>
        <taxon>Bacteria</taxon>
        <taxon>Bacillati</taxon>
        <taxon>Bacillota</taxon>
        <taxon>Clostridia</taxon>
        <taxon>Eubacteriales</taxon>
        <taxon>Oscillospiraceae</taxon>
        <taxon>Ruminococcus</taxon>
    </lineage>
</organism>